<proteinExistence type="predicted"/>
<dbReference type="AlphaFoldDB" id="A0A5M6IK87"/>
<dbReference type="RefSeq" id="WP_150045189.1">
    <property type="nucleotide sequence ID" value="NZ_OW485601.1"/>
</dbReference>
<protein>
    <submittedName>
        <fullName evidence="1">Uncharacterized protein</fullName>
    </submittedName>
</protein>
<name>A0A5M6IK87_9PROT</name>
<sequence length="115" mass="12314">MSAVGKAPGAPAADMAGRPAAYAKEPKVPVIGGTFERPFNRRVFVINEVTQPPAIACRDHIAALDVMIMVRRMTDCATDNGAFLVRGADLLKHGDVSQNMEVEPNGILVIPQGRF</sequence>
<gene>
    <name evidence="1" type="ORF">F1189_28050</name>
</gene>
<dbReference type="Proteomes" id="UP000325255">
    <property type="component" value="Unassembled WGS sequence"/>
</dbReference>
<keyword evidence="2" id="KW-1185">Reference proteome</keyword>
<dbReference type="EMBL" id="VWPK01000073">
    <property type="protein sequence ID" value="KAA5608663.1"/>
    <property type="molecule type" value="Genomic_DNA"/>
</dbReference>
<evidence type="ECO:0000313" key="2">
    <source>
        <dbReference type="Proteomes" id="UP000325255"/>
    </source>
</evidence>
<organism evidence="1 2">
    <name type="scientific">Rhodovastum atsumiense</name>
    <dbReference type="NCBI Taxonomy" id="504468"/>
    <lineage>
        <taxon>Bacteria</taxon>
        <taxon>Pseudomonadati</taxon>
        <taxon>Pseudomonadota</taxon>
        <taxon>Alphaproteobacteria</taxon>
        <taxon>Acetobacterales</taxon>
        <taxon>Acetobacteraceae</taxon>
        <taxon>Rhodovastum</taxon>
    </lineage>
</organism>
<comment type="caution">
    <text evidence="1">The sequence shown here is derived from an EMBL/GenBank/DDBJ whole genome shotgun (WGS) entry which is preliminary data.</text>
</comment>
<reference evidence="1 2" key="1">
    <citation type="submission" date="2019-09" db="EMBL/GenBank/DDBJ databases">
        <title>Genome sequence of Rhodovastum atsumiense, a diverse member of the Acetobacteraceae family of non-sulfur purple photosynthetic bacteria.</title>
        <authorList>
            <person name="Meyer T."/>
            <person name="Kyndt J."/>
        </authorList>
    </citation>
    <scope>NUCLEOTIDE SEQUENCE [LARGE SCALE GENOMIC DNA]</scope>
    <source>
        <strain evidence="1 2">DSM 21279</strain>
    </source>
</reference>
<accession>A0A5M6IK87</accession>
<evidence type="ECO:0000313" key="1">
    <source>
        <dbReference type="EMBL" id="KAA5608663.1"/>
    </source>
</evidence>
<dbReference type="OrthoDB" id="9808421at2"/>